<dbReference type="Proteomes" id="UP000596977">
    <property type="component" value="Unassembled WGS sequence"/>
</dbReference>
<evidence type="ECO:0000256" key="1">
    <source>
        <dbReference type="ARBA" id="ARBA00008520"/>
    </source>
</evidence>
<keyword evidence="7" id="KW-1185">Reference proteome</keyword>
<evidence type="ECO:0000256" key="4">
    <source>
        <dbReference type="ARBA" id="ARBA00022764"/>
    </source>
</evidence>
<evidence type="ECO:0000313" key="7">
    <source>
        <dbReference type="Proteomes" id="UP000596977"/>
    </source>
</evidence>
<gene>
    <name evidence="6" type="ORF">GCM10011499_20710</name>
</gene>
<dbReference type="RefSeq" id="WP_127074393.1">
    <property type="nucleotide sequence ID" value="NZ_BMKB01000003.1"/>
</dbReference>
<proteinExistence type="inferred from homology"/>
<keyword evidence="4" id="KW-0574">Periplasm</keyword>
<comment type="caution">
    <text evidence="6">The sequence shown here is derived from an EMBL/GenBank/DDBJ whole genome shotgun (WGS) entry which is preliminary data.</text>
</comment>
<dbReference type="SUPFAM" id="SSF53850">
    <property type="entry name" value="Periplasmic binding protein-like II"/>
    <property type="match status" value="1"/>
</dbReference>
<comment type="similarity">
    <text evidence="1">Belongs to the bacterial solute-binding protein 1 family.</text>
</comment>
<protein>
    <submittedName>
        <fullName evidence="6">ABC transporter substrate-binding protein</fullName>
    </submittedName>
</protein>
<dbReference type="CDD" id="cd13585">
    <property type="entry name" value="PBP2_TMBP_like"/>
    <property type="match status" value="1"/>
</dbReference>
<dbReference type="GO" id="GO:1901982">
    <property type="term" value="F:maltose binding"/>
    <property type="evidence" value="ECO:0007669"/>
    <property type="project" value="TreeGrafter"/>
</dbReference>
<keyword evidence="3 5" id="KW-0732">Signal</keyword>
<evidence type="ECO:0000256" key="5">
    <source>
        <dbReference type="SAM" id="SignalP"/>
    </source>
</evidence>
<reference evidence="6 7" key="1">
    <citation type="journal article" date="2014" name="Int. J. Syst. Evol. Microbiol.">
        <title>Complete genome sequence of Corynebacterium casei LMG S-19264T (=DSM 44701T), isolated from a smear-ripened cheese.</title>
        <authorList>
            <consortium name="US DOE Joint Genome Institute (JGI-PGF)"/>
            <person name="Walter F."/>
            <person name="Albersmeier A."/>
            <person name="Kalinowski J."/>
            <person name="Ruckert C."/>
        </authorList>
    </citation>
    <scope>NUCLEOTIDE SEQUENCE [LARGE SCALE GENOMIC DNA]</scope>
    <source>
        <strain evidence="6 7">CGMCC 1.15896</strain>
    </source>
</reference>
<dbReference type="AlphaFoldDB" id="A0A916VXN6"/>
<evidence type="ECO:0000256" key="2">
    <source>
        <dbReference type="ARBA" id="ARBA00022448"/>
    </source>
</evidence>
<name>A0A916VXN6_9HYPH</name>
<organism evidence="6 7">
    <name type="scientific">Pelagibacterium lentulum</name>
    <dbReference type="NCBI Taxonomy" id="2029865"/>
    <lineage>
        <taxon>Bacteria</taxon>
        <taxon>Pseudomonadati</taxon>
        <taxon>Pseudomonadota</taxon>
        <taxon>Alphaproteobacteria</taxon>
        <taxon>Hyphomicrobiales</taxon>
        <taxon>Devosiaceae</taxon>
        <taxon>Pelagibacterium</taxon>
    </lineage>
</organism>
<sequence>MKLSTISLMAGAAMSTLIIASGGLAQDNVTVTVWSIDGANQVGPSDTFSAEFDEMDNGINVEYRILQFDEIVNETLRAYSTGNAPDIVSLDNPDFALFSSRGAFLDITDMVAASDIINADAYFEGPLNSVSWDGRLFGVGKYTDTIGVFYNKDAFEEAGIDAPPQTWAEFEDYARRLAKPGEGFYGATLSARGNEEGTFQFLPVIQMSGGSYENVNTEGAREWLSMVKGMIDDGVMSQDVLSLGQWDSTGTFNSGNAAMAISGPWEIDRMVEDAQFEWGVTLLPTFAEGDARSSALGGFNLGIMSTTQHPEAAFEVLEYMVAQDDRLFPEFGYLPTRGDVELPPSGIAQKDAALEVFLEQLQYAQPRGPHPEWQRISRAIYDALQSALTGQMTPDEALSRAQSTIDTIVN</sequence>
<dbReference type="EMBL" id="BMKB01000003">
    <property type="protein sequence ID" value="GGA50608.1"/>
    <property type="molecule type" value="Genomic_DNA"/>
</dbReference>
<dbReference type="GO" id="GO:0055052">
    <property type="term" value="C:ATP-binding cassette (ABC) transporter complex, substrate-binding subunit-containing"/>
    <property type="evidence" value="ECO:0007669"/>
    <property type="project" value="TreeGrafter"/>
</dbReference>
<evidence type="ECO:0000313" key="6">
    <source>
        <dbReference type="EMBL" id="GGA50608.1"/>
    </source>
</evidence>
<dbReference type="GO" id="GO:0042956">
    <property type="term" value="P:maltodextrin transmembrane transport"/>
    <property type="evidence" value="ECO:0007669"/>
    <property type="project" value="TreeGrafter"/>
</dbReference>
<dbReference type="PANTHER" id="PTHR30061:SF50">
    <property type="entry name" value="MALTOSE_MALTODEXTRIN-BINDING PERIPLASMIC PROTEIN"/>
    <property type="match status" value="1"/>
</dbReference>
<dbReference type="OrthoDB" id="9805950at2"/>
<keyword evidence="2" id="KW-0813">Transport</keyword>
<dbReference type="GO" id="GO:0015768">
    <property type="term" value="P:maltose transport"/>
    <property type="evidence" value="ECO:0007669"/>
    <property type="project" value="TreeGrafter"/>
</dbReference>
<feature type="chain" id="PRO_5037894489" evidence="5">
    <location>
        <begin position="26"/>
        <end position="410"/>
    </location>
</feature>
<feature type="signal peptide" evidence="5">
    <location>
        <begin position="1"/>
        <end position="25"/>
    </location>
</feature>
<dbReference type="Gene3D" id="3.40.190.10">
    <property type="entry name" value="Periplasmic binding protein-like II"/>
    <property type="match status" value="2"/>
</dbReference>
<dbReference type="Pfam" id="PF01547">
    <property type="entry name" value="SBP_bac_1"/>
    <property type="match status" value="1"/>
</dbReference>
<dbReference type="PANTHER" id="PTHR30061">
    <property type="entry name" value="MALTOSE-BINDING PERIPLASMIC PROTEIN"/>
    <property type="match status" value="1"/>
</dbReference>
<evidence type="ECO:0000256" key="3">
    <source>
        <dbReference type="ARBA" id="ARBA00022729"/>
    </source>
</evidence>
<dbReference type="InterPro" id="IPR006059">
    <property type="entry name" value="SBP"/>
</dbReference>
<accession>A0A916VXN6</accession>